<dbReference type="EMBL" id="CADEAL010004489">
    <property type="protein sequence ID" value="CAB1460685.1"/>
    <property type="molecule type" value="Genomic_DNA"/>
</dbReference>
<organism evidence="2 3">
    <name type="scientific">Pleuronectes platessa</name>
    <name type="common">European plaice</name>
    <dbReference type="NCBI Taxonomy" id="8262"/>
    <lineage>
        <taxon>Eukaryota</taxon>
        <taxon>Metazoa</taxon>
        <taxon>Chordata</taxon>
        <taxon>Craniata</taxon>
        <taxon>Vertebrata</taxon>
        <taxon>Euteleostomi</taxon>
        <taxon>Actinopterygii</taxon>
        <taxon>Neopterygii</taxon>
        <taxon>Teleostei</taxon>
        <taxon>Neoteleostei</taxon>
        <taxon>Acanthomorphata</taxon>
        <taxon>Carangaria</taxon>
        <taxon>Pleuronectiformes</taxon>
        <taxon>Pleuronectoidei</taxon>
        <taxon>Pleuronectidae</taxon>
        <taxon>Pleuronectes</taxon>
    </lineage>
</organism>
<name>A0A9N7W3K3_PLEPL</name>
<reference evidence="2" key="1">
    <citation type="submission" date="2020-03" db="EMBL/GenBank/DDBJ databases">
        <authorList>
            <person name="Weist P."/>
        </authorList>
    </citation>
    <scope>NUCLEOTIDE SEQUENCE</scope>
</reference>
<feature type="region of interest" description="Disordered" evidence="1">
    <location>
        <begin position="83"/>
        <end position="113"/>
    </location>
</feature>
<evidence type="ECO:0000313" key="2">
    <source>
        <dbReference type="EMBL" id="CAB1460685.1"/>
    </source>
</evidence>
<keyword evidence="3" id="KW-1185">Reference proteome</keyword>
<protein>
    <submittedName>
        <fullName evidence="2">Uncharacterized protein</fullName>
    </submittedName>
</protein>
<sequence>MSPPCLQVSVIVIRRFFYELLVNTSVTNTCPEQFAVIILNVSTRYQHALTHSDLSCACLVSVNPRAQVHSRERRGTKTKRLLGTRDEMTTAEEHQRAKRGREEKTIQGEAHDSTPSCVEVDQRWISSVDALCRHWDSFNWFWKLELRVCTQR</sequence>
<gene>
    <name evidence="2" type="ORF">PLEPLA_LOCUS48536</name>
</gene>
<comment type="caution">
    <text evidence="2">The sequence shown here is derived from an EMBL/GenBank/DDBJ whole genome shotgun (WGS) entry which is preliminary data.</text>
</comment>
<proteinExistence type="predicted"/>
<feature type="compositionally biased region" description="Basic and acidic residues" evidence="1">
    <location>
        <begin position="83"/>
        <end position="112"/>
    </location>
</feature>
<dbReference type="Proteomes" id="UP001153269">
    <property type="component" value="Unassembled WGS sequence"/>
</dbReference>
<evidence type="ECO:0000313" key="3">
    <source>
        <dbReference type="Proteomes" id="UP001153269"/>
    </source>
</evidence>
<evidence type="ECO:0000256" key="1">
    <source>
        <dbReference type="SAM" id="MobiDB-lite"/>
    </source>
</evidence>
<accession>A0A9N7W3K3</accession>
<dbReference type="AlphaFoldDB" id="A0A9N7W3K3"/>